<dbReference type="STRING" id="630515.SAMN04489812_1705"/>
<proteinExistence type="predicted"/>
<evidence type="ECO:0000313" key="3">
    <source>
        <dbReference type="EMBL" id="SDS36973.1"/>
    </source>
</evidence>
<gene>
    <name evidence="3" type="ORF">SAMN04489812_1705</name>
</gene>
<keyword evidence="2" id="KW-0732">Signal</keyword>
<dbReference type="EMBL" id="LT629772">
    <property type="protein sequence ID" value="SDS36973.1"/>
    <property type="molecule type" value="Genomic_DNA"/>
</dbReference>
<feature type="signal peptide" evidence="2">
    <location>
        <begin position="1"/>
        <end position="18"/>
    </location>
</feature>
<keyword evidence="4" id="KW-1185">Reference proteome</keyword>
<name>A0A1H1RMW4_9ACTN</name>
<feature type="compositionally biased region" description="Low complexity" evidence="1">
    <location>
        <begin position="17"/>
        <end position="48"/>
    </location>
</feature>
<feature type="region of interest" description="Disordered" evidence="1">
    <location>
        <begin position="17"/>
        <end position="55"/>
    </location>
</feature>
<organism evidence="3 4">
    <name type="scientific">Microlunatus soli</name>
    <dbReference type="NCBI Taxonomy" id="630515"/>
    <lineage>
        <taxon>Bacteria</taxon>
        <taxon>Bacillati</taxon>
        <taxon>Actinomycetota</taxon>
        <taxon>Actinomycetes</taxon>
        <taxon>Propionibacteriales</taxon>
        <taxon>Propionibacteriaceae</taxon>
        <taxon>Microlunatus</taxon>
    </lineage>
</organism>
<protein>
    <submittedName>
        <fullName evidence="3">Uncharacterized protein</fullName>
    </submittedName>
</protein>
<feature type="chain" id="PRO_5009259108" evidence="2">
    <location>
        <begin position="19"/>
        <end position="421"/>
    </location>
</feature>
<sequence>MTAVALSCLLLLAGCSSAGTDPESSDPAAPASSAAGKGASSAAPSTPGEGDRGDVRLGEVDLKKFSYRGGCGFEVPAEPVTLRDGKQSEKTPGFGGLRSEAELTGSQQVTIDGRDYVLARFSCEVGDQKLVAAHLIGSVDGEPEDLGIVATGSKITADGDDDQLAFETSYRTVEDGDDEATGKTSYKIEMIGNTPVRIFGGEDGSKIDPAVKQLPAHGYDAGLVGIEGYLDDADEATWLVGMLDKPGQVLSSDTIGGGYEGECLTLSVHTQAGEKLDGGLRSFPDDDAATGTALDVKPESEAEPGERSDLSLPVKNQQAGLLIPVNGVVPALATVTTRTSDDQLKSPLVITRAPADAWLDIWRFGAASGSEYPLPIGAFATPDGKIAMTGAWYKAPIDEAGAAFGMRPLVAPEAMGEKTCG</sequence>
<dbReference type="Proteomes" id="UP000199103">
    <property type="component" value="Chromosome I"/>
</dbReference>
<accession>A0A1H1RMW4</accession>
<dbReference type="AlphaFoldDB" id="A0A1H1RMW4"/>
<evidence type="ECO:0000256" key="2">
    <source>
        <dbReference type="SAM" id="SignalP"/>
    </source>
</evidence>
<evidence type="ECO:0000313" key="4">
    <source>
        <dbReference type="Proteomes" id="UP000199103"/>
    </source>
</evidence>
<evidence type="ECO:0000256" key="1">
    <source>
        <dbReference type="SAM" id="MobiDB-lite"/>
    </source>
</evidence>
<reference evidence="3 4" key="1">
    <citation type="submission" date="2016-10" db="EMBL/GenBank/DDBJ databases">
        <authorList>
            <person name="de Groot N.N."/>
        </authorList>
    </citation>
    <scope>NUCLEOTIDE SEQUENCE [LARGE SCALE GENOMIC DNA]</scope>
    <source>
        <strain evidence="3 4">DSM 21800</strain>
    </source>
</reference>